<evidence type="ECO:0000313" key="1">
    <source>
        <dbReference type="EMBL" id="KYG84198.1"/>
    </source>
</evidence>
<evidence type="ECO:0008006" key="3">
    <source>
        <dbReference type="Google" id="ProtNLM"/>
    </source>
</evidence>
<comment type="caution">
    <text evidence="1">The sequence shown here is derived from an EMBL/GenBank/DDBJ whole genome shotgun (WGS) entry which is preliminary data.</text>
</comment>
<gene>
    <name evidence="1" type="ORF">AWW67_03555</name>
</gene>
<name>A0A150XZU6_9BACT</name>
<dbReference type="EMBL" id="LRPB01000023">
    <property type="protein sequence ID" value="KYG84198.1"/>
    <property type="molecule type" value="Genomic_DNA"/>
</dbReference>
<dbReference type="Pfam" id="PF14103">
    <property type="entry name" value="DUF4276"/>
    <property type="match status" value="1"/>
</dbReference>
<proteinExistence type="predicted"/>
<reference evidence="1 2" key="1">
    <citation type="submission" date="2016-01" db="EMBL/GenBank/DDBJ databases">
        <title>Genome sequencing of Roseivirga seohaensis SW-152.</title>
        <authorList>
            <person name="Selvaratnam C."/>
            <person name="Thevarajoo S."/>
            <person name="Goh K.M."/>
            <person name="Ee R."/>
            <person name="Chan K.-G."/>
            <person name="Chong C.S."/>
        </authorList>
    </citation>
    <scope>NUCLEOTIDE SEQUENCE [LARGE SCALE GENOMIC DNA]</scope>
    <source>
        <strain evidence="1 2">SW-152</strain>
    </source>
</reference>
<dbReference type="InterPro" id="IPR025455">
    <property type="entry name" value="DUF4276"/>
</dbReference>
<dbReference type="STRING" id="1914963.AWW67_03555"/>
<sequence length="223" mass="26249">MKRLIIIGEGQTEQAFCKDILQPHFLGFDIFIENPTISKSGGGIVQWTHLKADIERLLRSSNAYVTLLIDYYGLKDKHAFPSWEQSKAIPNRVERMSHLEAAMHKDIAEQWKHRFIPYIQLHEFESLLFADEEVFKRSFTQEEYSDYEYLETTFREFENPEDINDGSMTAPSKRLERILRDYTSNKPSTKALWGPMLAGEIGLDQIRRKCPRFNQWIENLEQI</sequence>
<organism evidence="1 2">
    <name type="scientific">Roseivirga seohaensis</name>
    <dbReference type="NCBI Taxonomy" id="1914963"/>
    <lineage>
        <taxon>Bacteria</taxon>
        <taxon>Pseudomonadati</taxon>
        <taxon>Bacteroidota</taxon>
        <taxon>Cytophagia</taxon>
        <taxon>Cytophagales</taxon>
        <taxon>Roseivirgaceae</taxon>
        <taxon>Roseivirga</taxon>
    </lineage>
</organism>
<dbReference type="AlphaFoldDB" id="A0A150XZU6"/>
<evidence type="ECO:0000313" key="2">
    <source>
        <dbReference type="Proteomes" id="UP000075663"/>
    </source>
</evidence>
<accession>A0A150XZU6</accession>
<dbReference type="Proteomes" id="UP000075663">
    <property type="component" value="Unassembled WGS sequence"/>
</dbReference>
<dbReference type="RefSeq" id="WP_062300981.1">
    <property type="nucleotide sequence ID" value="NZ_LRPB01000023.1"/>
</dbReference>
<protein>
    <recommendedName>
        <fullName evidence="3">DUF4276 family protein</fullName>
    </recommendedName>
</protein>